<reference evidence="1" key="1">
    <citation type="submission" date="2022-07" db="EMBL/GenBank/DDBJ databases">
        <title>Phylogenomic reconstructions and comparative analyses of Kickxellomycotina fungi.</title>
        <authorList>
            <person name="Reynolds N.K."/>
            <person name="Stajich J.E."/>
            <person name="Barry K."/>
            <person name="Grigoriev I.V."/>
            <person name="Crous P."/>
            <person name="Smith M.E."/>
        </authorList>
    </citation>
    <scope>NUCLEOTIDE SEQUENCE</scope>
    <source>
        <strain evidence="1">CBS 190363</strain>
    </source>
</reference>
<evidence type="ECO:0000313" key="1">
    <source>
        <dbReference type="EMBL" id="KAJ2897825.1"/>
    </source>
</evidence>
<organism evidence="1 2">
    <name type="scientific">Coemansia aciculifera</name>
    <dbReference type="NCBI Taxonomy" id="417176"/>
    <lineage>
        <taxon>Eukaryota</taxon>
        <taxon>Fungi</taxon>
        <taxon>Fungi incertae sedis</taxon>
        <taxon>Zoopagomycota</taxon>
        <taxon>Kickxellomycotina</taxon>
        <taxon>Kickxellomycetes</taxon>
        <taxon>Kickxellales</taxon>
        <taxon>Kickxellaceae</taxon>
        <taxon>Coemansia</taxon>
    </lineage>
</organism>
<comment type="caution">
    <text evidence="1">The sequence shown here is derived from an EMBL/GenBank/DDBJ whole genome shotgun (WGS) entry which is preliminary data.</text>
</comment>
<evidence type="ECO:0000313" key="2">
    <source>
        <dbReference type="Proteomes" id="UP001139981"/>
    </source>
</evidence>
<accession>A0ACC1M7I8</accession>
<dbReference type="EMBL" id="JANBVB010000092">
    <property type="protein sequence ID" value="KAJ2897825.1"/>
    <property type="molecule type" value="Genomic_DNA"/>
</dbReference>
<keyword evidence="2" id="KW-1185">Reference proteome</keyword>
<dbReference type="Proteomes" id="UP001139981">
    <property type="component" value="Unassembled WGS sequence"/>
</dbReference>
<protein>
    <submittedName>
        <fullName evidence="1">Uncharacterized protein</fullName>
    </submittedName>
</protein>
<sequence>MATVFLGAVTTLGWVLGALFIVFSVGCGLYVISEWVEEYPRQTRKLIQVSVWTIDVVHLLVALDGVSLWRVALSVCANHIYTLHLATFPLVNVTSPAFLGSCALAVGNHFMWFFYFIQNLSFPFGQVCALMFFCVWLVPLALFVSLTPMDESLPSARQAADGSGGDSKRTRQNMFKVMFTWFRQPDDTRARRQSLHSE</sequence>
<proteinExistence type="predicted"/>
<gene>
    <name evidence="1" type="ORF">IWW38_001591</name>
</gene>
<name>A0ACC1M7I8_9FUNG</name>